<dbReference type="GO" id="GO:0080120">
    <property type="term" value="P:CAAX-box protein maturation"/>
    <property type="evidence" value="ECO:0007669"/>
    <property type="project" value="UniProtKB-ARBA"/>
</dbReference>
<dbReference type="EMBL" id="JACRSR010000004">
    <property type="protein sequence ID" value="MBC8532117.1"/>
    <property type="molecule type" value="Genomic_DNA"/>
</dbReference>
<comment type="caution">
    <text evidence="3">The sequence shown here is derived from an EMBL/GenBank/DDBJ whole genome shotgun (WGS) entry which is preliminary data.</text>
</comment>
<evidence type="ECO:0000313" key="3">
    <source>
        <dbReference type="EMBL" id="MBC8532117.1"/>
    </source>
</evidence>
<dbReference type="RefSeq" id="WP_249317230.1">
    <property type="nucleotide sequence ID" value="NZ_JACRSR010000004.1"/>
</dbReference>
<name>A0A926D631_9FIRM</name>
<sequence>MKRLPLWASNTLFLLLLASLITISAVSQTTSALGFYGRNVLVEGAVLGLALLFLCLFKVPVNSVGFVRVRPSLILTAAGLALSGYGLASGVNVLWNLFMRSLGAHFPQSGGLPLQGPLEIVLTVVCVALIPAFCEEFFFRGVFMRSCEPLGKWHAILLSGALFGLLHMQAQNLIAHMALGVVISYLVHRSGSLFVGMTYHGVNNLIAVGLSAAARSGTGPLQLGTPAPVFGTVLAALIVLGLSGLFFAGFMAVFRMLTGNRDSAPAAIKGGRLVLSSIPLFLALMIIGSVLTLGFFKAFGVLG</sequence>
<evidence type="ECO:0000259" key="2">
    <source>
        <dbReference type="Pfam" id="PF02517"/>
    </source>
</evidence>
<reference evidence="3" key="1">
    <citation type="submission" date="2020-08" db="EMBL/GenBank/DDBJ databases">
        <title>Genome public.</title>
        <authorList>
            <person name="Liu C."/>
            <person name="Sun Q."/>
        </authorList>
    </citation>
    <scope>NUCLEOTIDE SEQUENCE</scope>
    <source>
        <strain evidence="3">NSJ-53</strain>
    </source>
</reference>
<feature type="transmembrane region" description="Helical" evidence="1">
    <location>
        <begin position="155"/>
        <end position="187"/>
    </location>
</feature>
<keyword evidence="4" id="KW-1185">Reference proteome</keyword>
<evidence type="ECO:0000313" key="4">
    <source>
        <dbReference type="Proteomes" id="UP000623172"/>
    </source>
</evidence>
<feature type="transmembrane region" description="Helical" evidence="1">
    <location>
        <begin position="118"/>
        <end position="143"/>
    </location>
</feature>
<keyword evidence="3" id="KW-0378">Hydrolase</keyword>
<keyword evidence="3" id="KW-0645">Protease</keyword>
<feature type="domain" description="CAAX prenyl protease 2/Lysostaphin resistance protein A-like" evidence="2">
    <location>
        <begin position="119"/>
        <end position="206"/>
    </location>
</feature>
<proteinExistence type="predicted"/>
<feature type="transmembrane region" description="Helical" evidence="1">
    <location>
        <begin position="73"/>
        <end position="98"/>
    </location>
</feature>
<keyword evidence="1" id="KW-0812">Transmembrane</keyword>
<keyword evidence="1" id="KW-1133">Transmembrane helix</keyword>
<evidence type="ECO:0000256" key="1">
    <source>
        <dbReference type="SAM" id="Phobius"/>
    </source>
</evidence>
<dbReference type="Proteomes" id="UP000623172">
    <property type="component" value="Unassembled WGS sequence"/>
</dbReference>
<keyword evidence="1" id="KW-0472">Membrane</keyword>
<keyword evidence="3" id="KW-0482">Metalloprotease</keyword>
<feature type="transmembrane region" description="Helical" evidence="1">
    <location>
        <begin position="229"/>
        <end position="253"/>
    </location>
</feature>
<gene>
    <name evidence="3" type="ORF">H8696_09680</name>
</gene>
<dbReference type="GO" id="GO:0008237">
    <property type="term" value="F:metallopeptidase activity"/>
    <property type="evidence" value="ECO:0007669"/>
    <property type="project" value="UniProtKB-KW"/>
</dbReference>
<dbReference type="PANTHER" id="PTHR43592">
    <property type="entry name" value="CAAX AMINO TERMINAL PROTEASE"/>
    <property type="match status" value="1"/>
</dbReference>
<dbReference type="PANTHER" id="PTHR43592:SF15">
    <property type="entry name" value="CAAX AMINO TERMINAL PROTEASE FAMILY PROTEIN"/>
    <property type="match status" value="1"/>
</dbReference>
<accession>A0A926D631</accession>
<feature type="transmembrane region" description="Helical" evidence="1">
    <location>
        <begin position="42"/>
        <end position="61"/>
    </location>
</feature>
<dbReference type="InterPro" id="IPR003675">
    <property type="entry name" value="Rce1/LyrA-like_dom"/>
</dbReference>
<dbReference type="Pfam" id="PF02517">
    <property type="entry name" value="Rce1-like"/>
    <property type="match status" value="1"/>
</dbReference>
<dbReference type="AlphaFoldDB" id="A0A926D631"/>
<protein>
    <submittedName>
        <fullName evidence="3">CPBP family intramembrane metalloprotease</fullName>
    </submittedName>
</protein>
<dbReference type="GO" id="GO:0004175">
    <property type="term" value="F:endopeptidase activity"/>
    <property type="evidence" value="ECO:0007669"/>
    <property type="project" value="UniProtKB-ARBA"/>
</dbReference>
<organism evidence="3 4">
    <name type="scientific">Gehongia tenuis</name>
    <dbReference type="NCBI Taxonomy" id="2763655"/>
    <lineage>
        <taxon>Bacteria</taxon>
        <taxon>Bacillati</taxon>
        <taxon>Bacillota</taxon>
        <taxon>Clostridia</taxon>
        <taxon>Christensenellales</taxon>
        <taxon>Christensenellaceae</taxon>
        <taxon>Gehongia</taxon>
    </lineage>
</organism>
<feature type="transmembrane region" description="Helical" evidence="1">
    <location>
        <begin position="273"/>
        <end position="296"/>
    </location>
</feature>